<accession>A0A644Y005</accession>
<proteinExistence type="predicted"/>
<dbReference type="EMBL" id="VSSQ01003578">
    <property type="protein sequence ID" value="MPM21378.1"/>
    <property type="molecule type" value="Genomic_DNA"/>
</dbReference>
<feature type="compositionally biased region" description="Basic and acidic residues" evidence="1">
    <location>
        <begin position="61"/>
        <end position="71"/>
    </location>
</feature>
<reference evidence="2" key="1">
    <citation type="submission" date="2019-08" db="EMBL/GenBank/DDBJ databases">
        <authorList>
            <person name="Kucharzyk K."/>
            <person name="Murdoch R.W."/>
            <person name="Higgins S."/>
            <person name="Loffler F."/>
        </authorList>
    </citation>
    <scope>NUCLEOTIDE SEQUENCE</scope>
</reference>
<sequence length="279" mass="29415">MLRQPCSGGGRAGEGHQVAVVQMVQQVAGRAGDELQRALRQQTGCDHQTDAGPGDVAGRGGRLDDGRHAGQEGRRELLQHAPDREVEGIDLHRHAGAAGVDVLTLEAVVLGEDLDRTVDDDVAVRQFTASLRGVGEQRPDATVDVGEVVLRGRPGGVRQVVQLVLVGGQVLGELLEQQSTFVDGQCAEGALPDRTGEVHRGRGVEAFGADQGHRRTGAGIGHDGRVLRVGRGPPRALDVAGHHGPRRVRIGCRGPRACGLGCRRPGRSGLGRHGLGHRR</sequence>
<evidence type="ECO:0000313" key="2">
    <source>
        <dbReference type="EMBL" id="MPM21378.1"/>
    </source>
</evidence>
<name>A0A644Y005_9ZZZZ</name>
<organism evidence="2">
    <name type="scientific">bioreactor metagenome</name>
    <dbReference type="NCBI Taxonomy" id="1076179"/>
    <lineage>
        <taxon>unclassified sequences</taxon>
        <taxon>metagenomes</taxon>
        <taxon>ecological metagenomes</taxon>
    </lineage>
</organism>
<feature type="region of interest" description="Disordered" evidence="1">
    <location>
        <begin position="43"/>
        <end position="71"/>
    </location>
</feature>
<gene>
    <name evidence="2" type="ORF">SDC9_67822</name>
</gene>
<comment type="caution">
    <text evidence="2">The sequence shown here is derived from an EMBL/GenBank/DDBJ whole genome shotgun (WGS) entry which is preliminary data.</text>
</comment>
<evidence type="ECO:0000256" key="1">
    <source>
        <dbReference type="SAM" id="MobiDB-lite"/>
    </source>
</evidence>
<protein>
    <submittedName>
        <fullName evidence="2">Uncharacterized protein</fullName>
    </submittedName>
</protein>
<dbReference type="AlphaFoldDB" id="A0A644Y005"/>